<dbReference type="Proteomes" id="UP000075653">
    <property type="component" value="Unassembled WGS sequence"/>
</dbReference>
<dbReference type="Gene3D" id="3.30.70.1210">
    <property type="entry name" value="Crispr-associated protein, domain 2"/>
    <property type="match status" value="1"/>
</dbReference>
<evidence type="ECO:0000313" key="2">
    <source>
        <dbReference type="Proteomes" id="UP000075653"/>
    </source>
</evidence>
<name>A0A149VW23_9PROT</name>
<evidence type="ECO:0000313" key="1">
    <source>
        <dbReference type="EMBL" id="KXW57425.1"/>
    </source>
</evidence>
<dbReference type="Pfam" id="PF08798">
    <property type="entry name" value="CRISPR_assoc"/>
    <property type="match status" value="1"/>
</dbReference>
<dbReference type="NCBIfam" id="TIGR01907">
    <property type="entry name" value="casE_Cse3"/>
    <property type="match status" value="1"/>
</dbReference>
<dbReference type="STRING" id="1789004.FEMY_20450"/>
<dbReference type="PATRIC" id="fig|1789004.3.peg.2113"/>
<proteinExistence type="predicted"/>
<dbReference type="SMART" id="SM01101">
    <property type="entry name" value="CRISPR_assoc"/>
    <property type="match status" value="1"/>
</dbReference>
<organism evidence="1 2">
    <name type="scientific">Ferrovum myxofaciens</name>
    <dbReference type="NCBI Taxonomy" id="416213"/>
    <lineage>
        <taxon>Bacteria</taxon>
        <taxon>Pseudomonadati</taxon>
        <taxon>Pseudomonadota</taxon>
        <taxon>Betaproteobacteria</taxon>
        <taxon>Ferrovales</taxon>
        <taxon>Ferrovaceae</taxon>
        <taxon>Ferrovum</taxon>
    </lineage>
</organism>
<dbReference type="AlphaFoldDB" id="A0A149VW23"/>
<reference evidence="1 2" key="1">
    <citation type="submission" date="2016-01" db="EMBL/GenBank/DDBJ databases">
        <title>Genome sequence of the acidophilic iron oxidising Ferrovum strain Z-31.</title>
        <authorList>
            <person name="Poehlein A."/>
            <person name="Ullrich S.R."/>
            <person name="Schloemann M."/>
            <person name="Muehling M."/>
            <person name="Daniel R."/>
        </authorList>
    </citation>
    <scope>NUCLEOTIDE SEQUENCE [LARGE SCALE GENOMIC DNA]</scope>
    <source>
        <strain evidence="1 2">Z-31</strain>
    </source>
</reference>
<protein>
    <submittedName>
        <fullName evidence="1">CRISPR associated protein</fullName>
    </submittedName>
</protein>
<dbReference type="InterPro" id="IPR010179">
    <property type="entry name" value="CRISPR-assoc_prot_Cse3"/>
</dbReference>
<accession>A0A149VW23</accession>
<sequence length="241" mass="26469">MTFQLMHLQPDAKALATWATRHGVLSPDGDYGYALHGLLSAAFGEQAPKPFRYFGGRQGLLAYTEASLDVLRMNASLATPDVARALGLNDFDAREFPIAWKVGQMLGFEVRVRPVVRAKDGRERDVFLHAIGDIPAEENGGMSQRSAIYSEWLSKQFLVDDAASIIETQMDAFSLTRVLRKDCAGENGKRKVRAVTGPDVNFKGRMLVGNPEAFARLLARGVGRHRAFGFGMLLLKPALSC</sequence>
<comment type="caution">
    <text evidence="1">The sequence shown here is derived from an EMBL/GenBank/DDBJ whole genome shotgun (WGS) entry which is preliminary data.</text>
</comment>
<dbReference type="RefSeq" id="WP_062188431.1">
    <property type="nucleotide sequence ID" value="NZ_LRRD01000061.1"/>
</dbReference>
<dbReference type="EMBL" id="LRRD01000061">
    <property type="protein sequence ID" value="KXW57425.1"/>
    <property type="molecule type" value="Genomic_DNA"/>
</dbReference>
<keyword evidence="2" id="KW-1185">Reference proteome</keyword>
<dbReference type="SUPFAM" id="SSF117987">
    <property type="entry name" value="CRISPR-associated protein"/>
    <property type="match status" value="1"/>
</dbReference>
<gene>
    <name evidence="1" type="ORF">FEMY_20450</name>
</gene>